<organism evidence="4 5">
    <name type="scientific">Linnemannia gamsii</name>
    <dbReference type="NCBI Taxonomy" id="64522"/>
    <lineage>
        <taxon>Eukaryota</taxon>
        <taxon>Fungi</taxon>
        <taxon>Fungi incertae sedis</taxon>
        <taxon>Mucoromycota</taxon>
        <taxon>Mortierellomycotina</taxon>
        <taxon>Mortierellomycetes</taxon>
        <taxon>Mortierellales</taxon>
        <taxon>Mortierellaceae</taxon>
        <taxon>Linnemannia</taxon>
    </lineage>
</organism>
<feature type="compositionally biased region" description="Acidic residues" evidence="1">
    <location>
        <begin position="590"/>
        <end position="599"/>
    </location>
</feature>
<keyword evidence="2" id="KW-0812">Transmembrane</keyword>
<sequence>MRPTSSAFPLSSAILLLTLTATQASITCTSPSSSTLKPGDSLVIRWGDSGSFPRASDVYSTDATISCSSGSQITKLSSISNGQSWDVPGNVLDMCQGGGLDVELSGTHYDMIHLVHWYGFDASCGRVQIVAPAPEPAPEVPRTTTTTTTTAGSSTTTDAAAPDATSTTAAVTTATGSTAIPTITLTPGLNGTIPGVLPPTAPVANPEATSNINNTNSPNDPTSNISSSSSTPDSPASKSGGPSKAALGALGAVGGLAAIAVVIFGFVLYRRRQRRQAREQRWMDHNYSSPSMSDQKGSGGGKDGYAFASGPGAGGAAGLSYLEEKRDDYTAYHNPDEITSSVSASRHVQSAEYVITHPAPPADRDNGGEDDDTQREMSPVPPRPARTYQGDFDDATTPWEGQLGYVHTYPQLQQVGGDGGNLDLGFEYIQDYIPITPHVNHQSFNSNDNNTTNDNNDRQLSMRASSQLPADLEYISRLREASWPMLPTSPTHPSSQNQSSTMTTTGQELGQGQGLSGSPIQMPYLLPLATSVSHSGAHQYDGNTTTTSTIASGTIIAASSSRHREDAAADGSTGGGGGGNQFLTLNGDSTDADVGGDGDGDGLVDRSGCGGTGAGTVAAAAAAADQHRMLSMRYGFENA</sequence>
<keyword evidence="2" id="KW-0472">Membrane</keyword>
<feature type="region of interest" description="Disordered" evidence="1">
    <location>
        <begin position="132"/>
        <end position="167"/>
    </location>
</feature>
<dbReference type="Proteomes" id="UP001194696">
    <property type="component" value="Unassembled WGS sequence"/>
</dbReference>
<comment type="caution">
    <text evidence="4">The sequence shown here is derived from an EMBL/GenBank/DDBJ whole genome shotgun (WGS) entry which is preliminary data.</text>
</comment>
<evidence type="ECO:0008006" key="6">
    <source>
        <dbReference type="Google" id="ProtNLM"/>
    </source>
</evidence>
<dbReference type="EMBL" id="JAAAIM010000568">
    <property type="protein sequence ID" value="KAG0286500.1"/>
    <property type="molecule type" value="Genomic_DNA"/>
</dbReference>
<evidence type="ECO:0000256" key="2">
    <source>
        <dbReference type="SAM" id="Phobius"/>
    </source>
</evidence>
<proteinExistence type="predicted"/>
<feature type="region of interest" description="Disordered" evidence="1">
    <location>
        <begin position="559"/>
        <end position="599"/>
    </location>
</feature>
<gene>
    <name evidence="4" type="ORF">BGZ96_009394</name>
</gene>
<reference evidence="4 5" key="1">
    <citation type="journal article" date="2020" name="Fungal Divers.">
        <title>Resolving the Mortierellaceae phylogeny through synthesis of multi-gene phylogenetics and phylogenomics.</title>
        <authorList>
            <person name="Vandepol N."/>
            <person name="Liber J."/>
            <person name="Desiro A."/>
            <person name="Na H."/>
            <person name="Kennedy M."/>
            <person name="Barry K."/>
            <person name="Grigoriev I.V."/>
            <person name="Miller A.N."/>
            <person name="O'Donnell K."/>
            <person name="Stajich J.E."/>
            <person name="Bonito G."/>
        </authorList>
    </citation>
    <scope>NUCLEOTIDE SEQUENCE [LARGE SCALE GENOMIC DNA]</scope>
    <source>
        <strain evidence="4 5">AD045</strain>
    </source>
</reference>
<evidence type="ECO:0000256" key="3">
    <source>
        <dbReference type="SAM" id="SignalP"/>
    </source>
</evidence>
<name>A0ABQ7JWB1_9FUNG</name>
<keyword evidence="2" id="KW-1133">Transmembrane helix</keyword>
<keyword evidence="5" id="KW-1185">Reference proteome</keyword>
<keyword evidence="3" id="KW-0732">Signal</keyword>
<evidence type="ECO:0000313" key="4">
    <source>
        <dbReference type="EMBL" id="KAG0286500.1"/>
    </source>
</evidence>
<feature type="region of interest" description="Disordered" evidence="1">
    <location>
        <begin position="355"/>
        <end position="389"/>
    </location>
</feature>
<feature type="chain" id="PRO_5045710538" description="Ig-like domain-containing protein" evidence="3">
    <location>
        <begin position="25"/>
        <end position="639"/>
    </location>
</feature>
<accession>A0ABQ7JWB1</accession>
<protein>
    <recommendedName>
        <fullName evidence="6">Ig-like domain-containing protein</fullName>
    </recommendedName>
</protein>
<feature type="compositionally biased region" description="Low complexity" evidence="1">
    <location>
        <begin position="494"/>
        <end position="508"/>
    </location>
</feature>
<feature type="compositionally biased region" description="Low complexity" evidence="1">
    <location>
        <begin position="208"/>
        <end position="237"/>
    </location>
</feature>
<feature type="region of interest" description="Disordered" evidence="1">
    <location>
        <begin position="279"/>
        <end position="306"/>
    </location>
</feature>
<evidence type="ECO:0000256" key="1">
    <source>
        <dbReference type="SAM" id="MobiDB-lite"/>
    </source>
</evidence>
<evidence type="ECO:0000313" key="5">
    <source>
        <dbReference type="Proteomes" id="UP001194696"/>
    </source>
</evidence>
<feature type="compositionally biased region" description="Low complexity" evidence="1">
    <location>
        <begin position="140"/>
        <end position="167"/>
    </location>
</feature>
<feature type="region of interest" description="Disordered" evidence="1">
    <location>
        <begin position="484"/>
        <end position="520"/>
    </location>
</feature>
<feature type="signal peptide" evidence="3">
    <location>
        <begin position="1"/>
        <end position="24"/>
    </location>
</feature>
<feature type="transmembrane region" description="Helical" evidence="2">
    <location>
        <begin position="245"/>
        <end position="269"/>
    </location>
</feature>
<feature type="region of interest" description="Disordered" evidence="1">
    <location>
        <begin position="194"/>
        <end position="243"/>
    </location>
</feature>